<accession>A0A3D9BZE5</accession>
<dbReference type="Proteomes" id="UP000257131">
    <property type="component" value="Unassembled WGS sequence"/>
</dbReference>
<keyword evidence="1" id="KW-0812">Transmembrane</keyword>
<dbReference type="RefSeq" id="WP_115977907.1">
    <property type="nucleotide sequence ID" value="NZ_QOHR01000001.1"/>
</dbReference>
<keyword evidence="1" id="KW-1133">Transmembrane helix</keyword>
<comment type="caution">
    <text evidence="2">The sequence shown here is derived from an EMBL/GenBank/DDBJ whole genome shotgun (WGS) entry which is preliminary data.</text>
</comment>
<dbReference type="AlphaFoldDB" id="A0A3D9BZE5"/>
<dbReference type="EMBL" id="QOHR01000001">
    <property type="protein sequence ID" value="REC58864.1"/>
    <property type="molecule type" value="Genomic_DNA"/>
</dbReference>
<feature type="transmembrane region" description="Helical" evidence="1">
    <location>
        <begin position="20"/>
        <end position="43"/>
    </location>
</feature>
<keyword evidence="3" id="KW-1185">Reference proteome</keyword>
<gene>
    <name evidence="2" type="ORF">DRV84_01160</name>
</gene>
<sequence length="77" mass="7728">MAPIDPLHRTSAAAPMVLRALCTVSGGLTGGLFLGFALALWIWPGSSVAAEVLTMKAGLSAFLVMAGTTLISAARGA</sequence>
<evidence type="ECO:0000256" key="1">
    <source>
        <dbReference type="SAM" id="Phobius"/>
    </source>
</evidence>
<protein>
    <submittedName>
        <fullName evidence="2">Uncharacterized protein</fullName>
    </submittedName>
</protein>
<proteinExistence type="predicted"/>
<reference evidence="2 3" key="1">
    <citation type="journal article" date="2017" name="Int. J. Syst. Evol. Microbiol.">
        <title>Rhodosalinus sediminis gen. nov., sp. nov., isolated from marine saltern.</title>
        <authorList>
            <person name="Guo L.Y."/>
            <person name="Ling S.K."/>
            <person name="Li C.M."/>
            <person name="Chen G.J."/>
            <person name="Du Z.J."/>
        </authorList>
    </citation>
    <scope>NUCLEOTIDE SEQUENCE [LARGE SCALE GENOMIC DNA]</scope>
    <source>
        <strain evidence="2 3">WDN1C137</strain>
    </source>
</reference>
<keyword evidence="1" id="KW-0472">Membrane</keyword>
<evidence type="ECO:0000313" key="2">
    <source>
        <dbReference type="EMBL" id="REC58864.1"/>
    </source>
</evidence>
<name>A0A3D9BZE5_9RHOB</name>
<organism evidence="2 3">
    <name type="scientific">Rhodosalinus sediminis</name>
    <dbReference type="NCBI Taxonomy" id="1940533"/>
    <lineage>
        <taxon>Bacteria</taxon>
        <taxon>Pseudomonadati</taxon>
        <taxon>Pseudomonadota</taxon>
        <taxon>Alphaproteobacteria</taxon>
        <taxon>Rhodobacterales</taxon>
        <taxon>Paracoccaceae</taxon>
        <taxon>Rhodosalinus</taxon>
    </lineage>
</organism>
<feature type="transmembrane region" description="Helical" evidence="1">
    <location>
        <begin position="55"/>
        <end position="74"/>
    </location>
</feature>
<evidence type="ECO:0000313" key="3">
    <source>
        <dbReference type="Proteomes" id="UP000257131"/>
    </source>
</evidence>